<dbReference type="SUPFAM" id="SSF55469">
    <property type="entry name" value="FMN-dependent nitroreductase-like"/>
    <property type="match status" value="1"/>
</dbReference>
<dbReference type="AlphaFoldDB" id="A0A0R2FI87"/>
<keyword evidence="4 5" id="KW-0560">Oxidoreductase</keyword>
<dbReference type="STRING" id="1423730.FC75_GL002010"/>
<dbReference type="PIRSF" id="PIRSF005426">
    <property type="entry name" value="Frp"/>
    <property type="match status" value="1"/>
</dbReference>
<evidence type="ECO:0000256" key="5">
    <source>
        <dbReference type="PIRNR" id="PIRNR005426"/>
    </source>
</evidence>
<evidence type="ECO:0000259" key="6">
    <source>
        <dbReference type="Pfam" id="PF00881"/>
    </source>
</evidence>
<evidence type="ECO:0000256" key="3">
    <source>
        <dbReference type="ARBA" id="ARBA00022643"/>
    </source>
</evidence>
<comment type="similarity">
    <text evidence="1 5">Belongs to the flavin oxidoreductase frp family.</text>
</comment>
<name>A0A0R2FI87_9LACO</name>
<evidence type="ECO:0000256" key="4">
    <source>
        <dbReference type="ARBA" id="ARBA00023002"/>
    </source>
</evidence>
<gene>
    <name evidence="7" type="ORF">FC75_GL002010</name>
</gene>
<evidence type="ECO:0000313" key="8">
    <source>
        <dbReference type="Proteomes" id="UP000050865"/>
    </source>
</evidence>
<keyword evidence="3 5" id="KW-0288">FMN</keyword>
<dbReference type="InterPro" id="IPR029479">
    <property type="entry name" value="Nitroreductase"/>
</dbReference>
<dbReference type="InterPro" id="IPR000415">
    <property type="entry name" value="Nitroreductase-like"/>
</dbReference>
<dbReference type="GO" id="GO:0016491">
    <property type="term" value="F:oxidoreductase activity"/>
    <property type="evidence" value="ECO:0007669"/>
    <property type="project" value="UniProtKB-UniRule"/>
</dbReference>
<dbReference type="InterPro" id="IPR016446">
    <property type="entry name" value="Flavin_OxRdtase_Frp"/>
</dbReference>
<evidence type="ECO:0000313" key="7">
    <source>
        <dbReference type="EMBL" id="KRN25877.1"/>
    </source>
</evidence>
<protein>
    <submittedName>
        <fullName evidence="7">Nitro flavin reductase</fullName>
    </submittedName>
</protein>
<organism evidence="7 8">
    <name type="scientific">Lacticaseibacillus camelliae DSM 22697 = JCM 13995</name>
    <dbReference type="NCBI Taxonomy" id="1423730"/>
    <lineage>
        <taxon>Bacteria</taxon>
        <taxon>Bacillati</taxon>
        <taxon>Bacillota</taxon>
        <taxon>Bacilli</taxon>
        <taxon>Lactobacillales</taxon>
        <taxon>Lactobacillaceae</taxon>
        <taxon>Lacticaseibacillus</taxon>
    </lineage>
</organism>
<reference evidence="7 8" key="1">
    <citation type="journal article" date="2015" name="Genome Announc.">
        <title>Expanding the biotechnology potential of lactobacilli through comparative genomics of 213 strains and associated genera.</title>
        <authorList>
            <person name="Sun Z."/>
            <person name="Harris H.M."/>
            <person name="McCann A."/>
            <person name="Guo C."/>
            <person name="Argimon S."/>
            <person name="Zhang W."/>
            <person name="Yang X."/>
            <person name="Jeffery I.B."/>
            <person name="Cooney J.C."/>
            <person name="Kagawa T.F."/>
            <person name="Liu W."/>
            <person name="Song Y."/>
            <person name="Salvetti E."/>
            <person name="Wrobel A."/>
            <person name="Rasinkangas P."/>
            <person name="Parkhill J."/>
            <person name="Rea M.C."/>
            <person name="O'Sullivan O."/>
            <person name="Ritari J."/>
            <person name="Douillard F.P."/>
            <person name="Paul Ross R."/>
            <person name="Yang R."/>
            <person name="Briner A.E."/>
            <person name="Felis G.E."/>
            <person name="de Vos W.M."/>
            <person name="Barrangou R."/>
            <person name="Klaenhammer T.R."/>
            <person name="Caufield P.W."/>
            <person name="Cui Y."/>
            <person name="Zhang H."/>
            <person name="O'Toole P.W."/>
        </authorList>
    </citation>
    <scope>NUCLEOTIDE SEQUENCE [LARGE SCALE GENOMIC DNA]</scope>
    <source>
        <strain evidence="7 8">DSM 22697</strain>
    </source>
</reference>
<evidence type="ECO:0000256" key="2">
    <source>
        <dbReference type="ARBA" id="ARBA00022630"/>
    </source>
</evidence>
<dbReference type="Gene3D" id="3.40.109.10">
    <property type="entry name" value="NADH Oxidase"/>
    <property type="match status" value="1"/>
</dbReference>
<dbReference type="EMBL" id="AYZJ01000002">
    <property type="protein sequence ID" value="KRN25877.1"/>
    <property type="molecule type" value="Genomic_DNA"/>
</dbReference>
<dbReference type="PATRIC" id="fig|1423730.4.peg.2091"/>
<accession>A0A0R2FI87</accession>
<keyword evidence="5" id="KW-0521">NADP</keyword>
<dbReference type="PANTHER" id="PTHR43425">
    <property type="entry name" value="OXYGEN-INSENSITIVE NADPH NITROREDUCTASE"/>
    <property type="match status" value="1"/>
</dbReference>
<keyword evidence="2 5" id="KW-0285">Flavoprotein</keyword>
<proteinExistence type="inferred from homology"/>
<comment type="caution">
    <text evidence="7">The sequence shown here is derived from an EMBL/GenBank/DDBJ whole genome shotgun (WGS) entry which is preliminary data.</text>
</comment>
<evidence type="ECO:0000256" key="1">
    <source>
        <dbReference type="ARBA" id="ARBA00008366"/>
    </source>
</evidence>
<feature type="domain" description="Nitroreductase" evidence="6">
    <location>
        <begin position="12"/>
        <end position="163"/>
    </location>
</feature>
<keyword evidence="8" id="KW-1185">Reference proteome</keyword>
<dbReference type="PANTHER" id="PTHR43425:SF2">
    <property type="entry name" value="OXYGEN-INSENSITIVE NADPH NITROREDUCTASE"/>
    <property type="match status" value="1"/>
</dbReference>
<sequence>MNAMTIDNSALTHRSIRTFSAAPSAADQRVLEDVAQATSSSNFLQQVTLIKVFDPQKRQRIADLTNCPFVAGEGLLYVFVLDQHRNIETAHLTEATASHFTGWAGFFGGVADAELAAQNLLGAAERSGLGGCFRGSVLNDPRQMIALLNLPRFTFPVLGLMVGVPAEAPQHKPRLPHAAVVGENTYPAAQDLQDYDTTLNNYYRTRQWNAREETFTDSLLGYTKTDLHHRLEIGQILREQGFHLPQ</sequence>
<dbReference type="Pfam" id="PF00881">
    <property type="entry name" value="Nitroreductase"/>
    <property type="match status" value="1"/>
</dbReference>
<dbReference type="Proteomes" id="UP000050865">
    <property type="component" value="Unassembled WGS sequence"/>
</dbReference>